<keyword evidence="2" id="KW-1185">Reference proteome</keyword>
<sequence length="324" mass="35197">MATDRTRGEDPLQLTRSLELIGGDGRALRRDLAAGTVVGLRRGAYVAADTWSALTDRDRYLLCMRAATATRAGDPVFGYESAAALWSLPVIGSWPDTVHLYSADGGRRASRNGVMWHHAPLSDTDIVELNGTLVTSLSRTMLDLARSATFLSAVVTLDAALARAARGRNDTTAAELVRSDLLERLAALGSARGTRRALAAITFASPNAESPGESASRVTMYRCGFPAPVLQFPVTDRNGTTWFADFGWPAFRLLGEFDGYVKYSRASMTGGTSIEEIVWAEKQREDLMRGTGNGMTRWLWDAALSPRLLTAALREAGLPQSRRR</sequence>
<accession>A0A2U1TBR0</accession>
<evidence type="ECO:0000313" key="1">
    <source>
        <dbReference type="EMBL" id="PWC06328.1"/>
    </source>
</evidence>
<dbReference type="AlphaFoldDB" id="A0A2U1TBR0"/>
<reference evidence="2" key="1">
    <citation type="submission" date="2018-04" db="EMBL/GenBank/DDBJ databases">
        <authorList>
            <person name="Liu S."/>
            <person name="Wang Z."/>
            <person name="Li J."/>
        </authorList>
    </citation>
    <scope>NUCLEOTIDE SEQUENCE [LARGE SCALE GENOMIC DNA]</scope>
    <source>
        <strain evidence="2">622</strain>
    </source>
</reference>
<evidence type="ECO:0000313" key="2">
    <source>
        <dbReference type="Proteomes" id="UP000244962"/>
    </source>
</evidence>
<proteinExistence type="predicted"/>
<organism evidence="1 2">
    <name type="scientific">Mycetocola zhujimingii</name>
    <dbReference type="NCBI Taxonomy" id="2079792"/>
    <lineage>
        <taxon>Bacteria</taxon>
        <taxon>Bacillati</taxon>
        <taxon>Actinomycetota</taxon>
        <taxon>Actinomycetes</taxon>
        <taxon>Micrococcales</taxon>
        <taxon>Microbacteriaceae</taxon>
        <taxon>Mycetocola</taxon>
    </lineage>
</organism>
<name>A0A2U1TBR0_9MICO</name>
<gene>
    <name evidence="1" type="ORF">DF223_12035</name>
</gene>
<protein>
    <recommendedName>
        <fullName evidence="3">Transcriptional regulator, AbiEi antitoxin, Type IV TA system</fullName>
    </recommendedName>
</protein>
<dbReference type="RefSeq" id="WP_108963336.1">
    <property type="nucleotide sequence ID" value="NZ_QEFB01000013.1"/>
</dbReference>
<evidence type="ECO:0008006" key="3">
    <source>
        <dbReference type="Google" id="ProtNLM"/>
    </source>
</evidence>
<comment type="caution">
    <text evidence="1">The sequence shown here is derived from an EMBL/GenBank/DDBJ whole genome shotgun (WGS) entry which is preliminary data.</text>
</comment>
<dbReference type="EMBL" id="QEFB01000013">
    <property type="protein sequence ID" value="PWC06328.1"/>
    <property type="molecule type" value="Genomic_DNA"/>
</dbReference>
<dbReference type="Proteomes" id="UP000244962">
    <property type="component" value="Unassembled WGS sequence"/>
</dbReference>